<name>A0A7H0LFY1_9SPHN</name>
<dbReference type="SMART" id="SM00558">
    <property type="entry name" value="JmjC"/>
    <property type="match status" value="1"/>
</dbReference>
<dbReference type="Proteomes" id="UP000516148">
    <property type="component" value="Chromosome"/>
</dbReference>
<evidence type="ECO:0000313" key="2">
    <source>
        <dbReference type="EMBL" id="QNQ08584.1"/>
    </source>
</evidence>
<dbReference type="Gene3D" id="2.60.120.650">
    <property type="entry name" value="Cupin"/>
    <property type="match status" value="1"/>
</dbReference>
<proteinExistence type="predicted"/>
<organism evidence="2 3">
    <name type="scientific">Sphingomonas alpina</name>
    <dbReference type="NCBI Taxonomy" id="653931"/>
    <lineage>
        <taxon>Bacteria</taxon>
        <taxon>Pseudomonadati</taxon>
        <taxon>Pseudomonadota</taxon>
        <taxon>Alphaproteobacteria</taxon>
        <taxon>Sphingomonadales</taxon>
        <taxon>Sphingomonadaceae</taxon>
        <taxon>Sphingomonas</taxon>
    </lineage>
</organism>
<reference evidence="2 3" key="1">
    <citation type="submission" date="2020-09" db="EMBL/GenBank/DDBJ databases">
        <title>Sphingomonas sp., a new species isolated from pork steak.</title>
        <authorList>
            <person name="Heidler von Heilborn D."/>
        </authorList>
    </citation>
    <scope>NUCLEOTIDE SEQUENCE [LARGE SCALE GENOMIC DNA]</scope>
    <source>
        <strain evidence="3">S8-3T</strain>
    </source>
</reference>
<evidence type="ECO:0000313" key="3">
    <source>
        <dbReference type="Proteomes" id="UP000516148"/>
    </source>
</evidence>
<evidence type="ECO:0000259" key="1">
    <source>
        <dbReference type="PROSITE" id="PS51184"/>
    </source>
</evidence>
<sequence length="309" mass="34230">MFMSVAQLVNQWDTTNQWVAPDGLAAFASAYPGKPVGVQHLLHGHPLFALDALADLAARLPASHVEHSRGDLAIDQDPDGVTREALPVDEIVRTIADNGCWMVLKKVDEDPDYAELIDACLAEIDPVVRPRTGANMRREAFIFLSSPNSVTPYHMDPEHNILFQVAGFKTMRVFSADRFTLVPQVHQEAFHRAGGHRNMRFDPSFDAYGIDFVLAPGDAVYVPVKAPHWVRNGPMPSISFSVTWRSRSSDNDARLHRVNHRLRKLGIDPGRPGDAPRLDAAKVAAHHVVKGVTRTLRTLMGKKTARAAY</sequence>
<dbReference type="PANTHER" id="PTHR12461">
    <property type="entry name" value="HYPOXIA-INDUCIBLE FACTOR 1 ALPHA INHIBITOR-RELATED"/>
    <property type="match status" value="1"/>
</dbReference>
<dbReference type="Pfam" id="PF08007">
    <property type="entry name" value="JmjC_2"/>
    <property type="match status" value="1"/>
</dbReference>
<dbReference type="PROSITE" id="PS51184">
    <property type="entry name" value="JMJC"/>
    <property type="match status" value="1"/>
</dbReference>
<accession>A0A7H0LFY1</accession>
<dbReference type="SUPFAM" id="SSF51197">
    <property type="entry name" value="Clavaminate synthase-like"/>
    <property type="match status" value="1"/>
</dbReference>
<dbReference type="AlphaFoldDB" id="A0A7H0LFY1"/>
<gene>
    <name evidence="2" type="ORF">H3Z74_17795</name>
</gene>
<keyword evidence="3" id="KW-1185">Reference proteome</keyword>
<dbReference type="KEGG" id="spap:H3Z74_17795"/>
<dbReference type="PANTHER" id="PTHR12461:SF105">
    <property type="entry name" value="HYPOXIA-INDUCIBLE FACTOR 1-ALPHA INHIBITOR"/>
    <property type="match status" value="1"/>
</dbReference>
<dbReference type="InterPro" id="IPR003347">
    <property type="entry name" value="JmjC_dom"/>
</dbReference>
<protein>
    <submittedName>
        <fullName evidence="2">Cupin-like domain-containing protein</fullName>
    </submittedName>
</protein>
<feature type="domain" description="JmjC" evidence="1">
    <location>
        <begin position="106"/>
        <end position="261"/>
    </location>
</feature>
<dbReference type="EMBL" id="CP061038">
    <property type="protein sequence ID" value="QNQ08584.1"/>
    <property type="molecule type" value="Genomic_DNA"/>
</dbReference>